<dbReference type="GO" id="GO:0009055">
    <property type="term" value="F:electron transfer activity"/>
    <property type="evidence" value="ECO:0007669"/>
    <property type="project" value="InterPro"/>
</dbReference>
<accession>A0A7H0HFM3</accession>
<keyword evidence="1" id="KW-0813">Transport</keyword>
<dbReference type="InterPro" id="IPR050597">
    <property type="entry name" value="Cytochrome_c_Oxidase_Subunit"/>
</dbReference>
<dbReference type="EMBL" id="CP060790">
    <property type="protein sequence ID" value="QNP59339.1"/>
    <property type="molecule type" value="Genomic_DNA"/>
</dbReference>
<dbReference type="Gene3D" id="1.10.760.10">
    <property type="entry name" value="Cytochrome c-like domain"/>
    <property type="match status" value="1"/>
</dbReference>
<gene>
    <name evidence="9" type="ORF">H9L24_21430</name>
</gene>
<dbReference type="AlphaFoldDB" id="A0A7H0HFM3"/>
<protein>
    <submittedName>
        <fullName evidence="9">C-type cytochrome</fullName>
    </submittedName>
</protein>
<keyword evidence="3 6" id="KW-0479">Metal-binding</keyword>
<keyword evidence="10" id="KW-1185">Reference proteome</keyword>
<keyword evidence="4" id="KW-0249">Electron transport</keyword>
<sequence length="109" mass="11198">MKTLRSLGWLTGLWLSCLGAAQAQTADAARAPQGRLLAAQCAACHGTDGRAVAQSAVPGLAGAPAATLLAQLRAFRDGSQPATVMHQIAKGLTEPQMQSLAAYFAAQPR</sequence>
<keyword evidence="7" id="KW-0732">Signal</keyword>
<organism evidence="9 10">
    <name type="scientific">Paenacidovorax monticola</name>
    <dbReference type="NCBI Taxonomy" id="1926868"/>
    <lineage>
        <taxon>Bacteria</taxon>
        <taxon>Pseudomonadati</taxon>
        <taxon>Pseudomonadota</taxon>
        <taxon>Betaproteobacteria</taxon>
        <taxon>Burkholderiales</taxon>
        <taxon>Comamonadaceae</taxon>
        <taxon>Paenacidovorax</taxon>
    </lineage>
</organism>
<keyword evidence="5 6" id="KW-0408">Iron</keyword>
<dbReference type="PANTHER" id="PTHR33751">
    <property type="entry name" value="CBB3-TYPE CYTOCHROME C OXIDASE SUBUNIT FIXP"/>
    <property type="match status" value="1"/>
</dbReference>
<dbReference type="KEGG" id="amon:H9L24_21430"/>
<evidence type="ECO:0000256" key="6">
    <source>
        <dbReference type="PROSITE-ProRule" id="PRU00433"/>
    </source>
</evidence>
<dbReference type="RefSeq" id="WP_187736323.1">
    <property type="nucleotide sequence ID" value="NZ_CP060790.1"/>
</dbReference>
<reference evidence="9 10" key="1">
    <citation type="submission" date="2020-08" db="EMBL/GenBank/DDBJ databases">
        <title>Genome sequence of Acidovorax monticola KACC 19171T.</title>
        <authorList>
            <person name="Hyun D.-W."/>
            <person name="Bae J.-W."/>
        </authorList>
    </citation>
    <scope>NUCLEOTIDE SEQUENCE [LARGE SCALE GENOMIC DNA]</scope>
    <source>
        <strain evidence="9 10">KACC 19171</strain>
    </source>
</reference>
<evidence type="ECO:0000313" key="10">
    <source>
        <dbReference type="Proteomes" id="UP000516057"/>
    </source>
</evidence>
<dbReference type="PANTHER" id="PTHR33751:SF9">
    <property type="entry name" value="CYTOCHROME C4"/>
    <property type="match status" value="1"/>
</dbReference>
<dbReference type="GO" id="GO:0046872">
    <property type="term" value="F:metal ion binding"/>
    <property type="evidence" value="ECO:0007669"/>
    <property type="project" value="UniProtKB-KW"/>
</dbReference>
<dbReference type="PROSITE" id="PS51007">
    <property type="entry name" value="CYTC"/>
    <property type="match status" value="1"/>
</dbReference>
<name>A0A7H0HFM3_9BURK</name>
<dbReference type="Pfam" id="PF00034">
    <property type="entry name" value="Cytochrom_C"/>
    <property type="match status" value="1"/>
</dbReference>
<evidence type="ECO:0000313" key="9">
    <source>
        <dbReference type="EMBL" id="QNP59339.1"/>
    </source>
</evidence>
<evidence type="ECO:0000256" key="4">
    <source>
        <dbReference type="ARBA" id="ARBA00022982"/>
    </source>
</evidence>
<keyword evidence="2 6" id="KW-0349">Heme</keyword>
<evidence type="ECO:0000256" key="2">
    <source>
        <dbReference type="ARBA" id="ARBA00022617"/>
    </source>
</evidence>
<dbReference type="SUPFAM" id="SSF46626">
    <property type="entry name" value="Cytochrome c"/>
    <property type="match status" value="1"/>
</dbReference>
<dbReference type="Proteomes" id="UP000516057">
    <property type="component" value="Chromosome"/>
</dbReference>
<evidence type="ECO:0000259" key="8">
    <source>
        <dbReference type="PROSITE" id="PS51007"/>
    </source>
</evidence>
<evidence type="ECO:0000256" key="3">
    <source>
        <dbReference type="ARBA" id="ARBA00022723"/>
    </source>
</evidence>
<dbReference type="GO" id="GO:0020037">
    <property type="term" value="F:heme binding"/>
    <property type="evidence" value="ECO:0007669"/>
    <property type="project" value="InterPro"/>
</dbReference>
<feature type="signal peptide" evidence="7">
    <location>
        <begin position="1"/>
        <end position="23"/>
    </location>
</feature>
<evidence type="ECO:0000256" key="7">
    <source>
        <dbReference type="SAM" id="SignalP"/>
    </source>
</evidence>
<dbReference type="InterPro" id="IPR036909">
    <property type="entry name" value="Cyt_c-like_dom_sf"/>
</dbReference>
<dbReference type="PROSITE" id="PS51257">
    <property type="entry name" value="PROKAR_LIPOPROTEIN"/>
    <property type="match status" value="1"/>
</dbReference>
<proteinExistence type="predicted"/>
<feature type="domain" description="Cytochrome c" evidence="8">
    <location>
        <begin position="26"/>
        <end position="108"/>
    </location>
</feature>
<evidence type="ECO:0000256" key="5">
    <source>
        <dbReference type="ARBA" id="ARBA00023004"/>
    </source>
</evidence>
<dbReference type="InterPro" id="IPR009056">
    <property type="entry name" value="Cyt_c-like_dom"/>
</dbReference>
<feature type="chain" id="PRO_5028839285" evidence="7">
    <location>
        <begin position="24"/>
        <end position="109"/>
    </location>
</feature>
<evidence type="ECO:0000256" key="1">
    <source>
        <dbReference type="ARBA" id="ARBA00022448"/>
    </source>
</evidence>